<dbReference type="InterPro" id="IPR001029">
    <property type="entry name" value="Flagellin_N"/>
</dbReference>
<dbReference type="InterPro" id="IPR046358">
    <property type="entry name" value="Flagellin_C"/>
</dbReference>
<dbReference type="Pfam" id="PF00669">
    <property type="entry name" value="Flagellin_N"/>
    <property type="match status" value="1"/>
</dbReference>
<dbReference type="GO" id="GO:0005198">
    <property type="term" value="F:structural molecule activity"/>
    <property type="evidence" value="ECO:0007669"/>
    <property type="project" value="InterPro"/>
</dbReference>
<evidence type="ECO:0000313" key="8">
    <source>
        <dbReference type="Proteomes" id="UP001153387"/>
    </source>
</evidence>
<dbReference type="EMBL" id="JAPDHZ010000006">
    <property type="protein sequence ID" value="MDG0794567.1"/>
    <property type="molecule type" value="Genomic_DNA"/>
</dbReference>
<protein>
    <submittedName>
        <fullName evidence="7">Flagellar hook-associated protein FlgL</fullName>
    </submittedName>
</protein>
<keyword evidence="7" id="KW-0282">Flagellum</keyword>
<keyword evidence="7" id="KW-0969">Cilium</keyword>
<dbReference type="GO" id="GO:0009424">
    <property type="term" value="C:bacterial-type flagellum hook"/>
    <property type="evidence" value="ECO:0007669"/>
    <property type="project" value="InterPro"/>
</dbReference>
<keyword evidence="8" id="KW-1185">Reference proteome</keyword>
<feature type="coiled-coil region" evidence="4">
    <location>
        <begin position="251"/>
        <end position="278"/>
    </location>
</feature>
<accession>A0A9X4KQV2</accession>
<evidence type="ECO:0000256" key="2">
    <source>
        <dbReference type="ARBA" id="ARBA00005709"/>
    </source>
</evidence>
<dbReference type="InterPro" id="IPR001492">
    <property type="entry name" value="Flagellin"/>
</dbReference>
<sequence length="311" mass="33636">MLGRVTQGTITAQLLRNINSNLNQSSGLSEKLSTGRNINRPSDDPVGITYALRYRSDLSVNEAYQTNVDAASSWLDFNDTMLSQVNDVLKRVKDLSVQGSNGTNPQVALDNIADEVDQLKAQLKDIANSQLKGKYVFNGQYTDTKPYADNADAASVVTDAGKLDYIVNAGIQLTVNLSGSDVFGYPPNSASSTVSSPQYEDDNVFNVLDQISAKLRAGDQAGVSAQLGLLDSRMDKVLTAQAQVGARVNRLDLLQNRLQDLNVNLQDLQSKTEDADMEDLLIKAKVNESVYQASLSVGAKIIKPSLVDFLG</sequence>
<evidence type="ECO:0000259" key="5">
    <source>
        <dbReference type="Pfam" id="PF00669"/>
    </source>
</evidence>
<dbReference type="PANTHER" id="PTHR42792">
    <property type="entry name" value="FLAGELLIN"/>
    <property type="match status" value="1"/>
</dbReference>
<comment type="caution">
    <text evidence="7">The sequence shown here is derived from an EMBL/GenBank/DDBJ whole genome shotgun (WGS) entry which is preliminary data.</text>
</comment>
<dbReference type="GO" id="GO:0071973">
    <property type="term" value="P:bacterial-type flagellum-dependent cell motility"/>
    <property type="evidence" value="ECO:0007669"/>
    <property type="project" value="InterPro"/>
</dbReference>
<dbReference type="SUPFAM" id="SSF64518">
    <property type="entry name" value="Phase 1 flagellin"/>
    <property type="match status" value="1"/>
</dbReference>
<feature type="domain" description="Flagellin C-terminal" evidence="6">
    <location>
        <begin position="228"/>
        <end position="310"/>
    </location>
</feature>
<dbReference type="NCBIfam" id="TIGR02550">
    <property type="entry name" value="flagell_flgL"/>
    <property type="match status" value="1"/>
</dbReference>
<dbReference type="InterPro" id="IPR013384">
    <property type="entry name" value="Flagell_FlgL"/>
</dbReference>
<comment type="subcellular location">
    <subcellularLocation>
        <location evidence="1">Bacterial flagellum</location>
    </subcellularLocation>
</comment>
<comment type="similarity">
    <text evidence="2">Belongs to the bacterial flagellin family.</text>
</comment>
<dbReference type="PANTHER" id="PTHR42792:SF1">
    <property type="entry name" value="FLAGELLAR HOOK-ASSOCIATED PROTEIN 3"/>
    <property type="match status" value="1"/>
</dbReference>
<organism evidence="7 8">
    <name type="scientific">Cohnella ginsengisoli</name>
    <dbReference type="NCBI Taxonomy" id="425004"/>
    <lineage>
        <taxon>Bacteria</taxon>
        <taxon>Bacillati</taxon>
        <taxon>Bacillota</taxon>
        <taxon>Bacilli</taxon>
        <taxon>Bacillales</taxon>
        <taxon>Paenibacillaceae</taxon>
        <taxon>Cohnella</taxon>
    </lineage>
</organism>
<reference evidence="7 8" key="1">
    <citation type="submission" date="2022-10" db="EMBL/GenBank/DDBJ databases">
        <title>Comparative genomic analysis of Cohnella hashimotonis sp. nov., isolated from the International Space Station.</title>
        <authorList>
            <person name="Simpson A."/>
            <person name="Venkateswaran K."/>
        </authorList>
    </citation>
    <scope>NUCLEOTIDE SEQUENCE [LARGE SCALE GENOMIC DNA]</scope>
    <source>
        <strain evidence="7 8">DSM 18997</strain>
    </source>
</reference>
<proteinExistence type="inferred from homology"/>
<evidence type="ECO:0000256" key="1">
    <source>
        <dbReference type="ARBA" id="ARBA00004365"/>
    </source>
</evidence>
<keyword evidence="3" id="KW-0975">Bacterial flagellum</keyword>
<dbReference type="RefSeq" id="WP_277568300.1">
    <property type="nucleotide sequence ID" value="NZ_JAPDHZ010000006.1"/>
</dbReference>
<dbReference type="Proteomes" id="UP001153387">
    <property type="component" value="Unassembled WGS sequence"/>
</dbReference>
<evidence type="ECO:0000256" key="3">
    <source>
        <dbReference type="ARBA" id="ARBA00023143"/>
    </source>
</evidence>
<dbReference type="Pfam" id="PF00700">
    <property type="entry name" value="Flagellin_C"/>
    <property type="match status" value="1"/>
</dbReference>
<dbReference type="AlphaFoldDB" id="A0A9X4KQV2"/>
<evidence type="ECO:0000256" key="4">
    <source>
        <dbReference type="SAM" id="Coils"/>
    </source>
</evidence>
<name>A0A9X4KQV2_9BACL</name>
<feature type="domain" description="Flagellin N-terminal" evidence="5">
    <location>
        <begin position="10"/>
        <end position="142"/>
    </location>
</feature>
<keyword evidence="7" id="KW-0966">Cell projection</keyword>
<dbReference type="Gene3D" id="1.20.1330.10">
    <property type="entry name" value="f41 fragment of flagellin, N-terminal domain"/>
    <property type="match status" value="1"/>
</dbReference>
<keyword evidence="4" id="KW-0175">Coiled coil</keyword>
<evidence type="ECO:0000313" key="7">
    <source>
        <dbReference type="EMBL" id="MDG0794567.1"/>
    </source>
</evidence>
<gene>
    <name evidence="7" type="primary">flgL</name>
    <name evidence="7" type="ORF">OMP38_29805</name>
</gene>
<evidence type="ECO:0000259" key="6">
    <source>
        <dbReference type="Pfam" id="PF00700"/>
    </source>
</evidence>